<dbReference type="Proteomes" id="UP000670947">
    <property type="component" value="Unassembled WGS sequence"/>
</dbReference>
<dbReference type="Gene3D" id="3.10.50.10">
    <property type="match status" value="1"/>
</dbReference>
<evidence type="ECO:0000313" key="3">
    <source>
        <dbReference type="Proteomes" id="UP000670947"/>
    </source>
</evidence>
<keyword evidence="2" id="KW-0378">Hydrolase</keyword>
<dbReference type="GO" id="GO:0016787">
    <property type="term" value="F:hydrolase activity"/>
    <property type="evidence" value="ECO:0007669"/>
    <property type="project" value="UniProtKB-KW"/>
</dbReference>
<dbReference type="InterPro" id="IPR001223">
    <property type="entry name" value="Glyco_hydro18_cat"/>
</dbReference>
<dbReference type="PANTHER" id="PTHR46066">
    <property type="entry name" value="CHITINASE DOMAIN-CONTAINING PROTEIN 1 FAMILY MEMBER"/>
    <property type="match status" value="1"/>
</dbReference>
<gene>
    <name evidence="2" type="ORF">I8J29_04830</name>
</gene>
<protein>
    <submittedName>
        <fullName evidence="2">Glycoside hydrolase</fullName>
    </submittedName>
</protein>
<keyword evidence="3" id="KW-1185">Reference proteome</keyword>
<dbReference type="InterPro" id="IPR029070">
    <property type="entry name" value="Chitinase_insertion_sf"/>
</dbReference>
<dbReference type="SMART" id="SM00636">
    <property type="entry name" value="Glyco_18"/>
    <property type="match status" value="1"/>
</dbReference>
<accession>A0ABS3W5B2</accession>
<organism evidence="2 3">
    <name type="scientific">Paenibacillus artemisiicola</name>
    <dbReference type="NCBI Taxonomy" id="1172618"/>
    <lineage>
        <taxon>Bacteria</taxon>
        <taxon>Bacillati</taxon>
        <taxon>Bacillota</taxon>
        <taxon>Bacilli</taxon>
        <taxon>Bacillales</taxon>
        <taxon>Paenibacillaceae</taxon>
        <taxon>Paenibacillus</taxon>
    </lineage>
</organism>
<dbReference type="Pfam" id="PF00704">
    <property type="entry name" value="Glyco_hydro_18"/>
    <property type="match status" value="1"/>
</dbReference>
<dbReference type="EMBL" id="JAGGDJ010000002">
    <property type="protein sequence ID" value="MBO7743507.1"/>
    <property type="molecule type" value="Genomic_DNA"/>
</dbReference>
<dbReference type="InterPro" id="IPR011583">
    <property type="entry name" value="Chitinase_II/V-like_cat"/>
</dbReference>
<reference evidence="2 3" key="1">
    <citation type="submission" date="2021-03" db="EMBL/GenBank/DDBJ databases">
        <title>Paenibacillus artemisicola MWE-103 whole genome sequence.</title>
        <authorList>
            <person name="Ham Y.J."/>
        </authorList>
    </citation>
    <scope>NUCLEOTIDE SEQUENCE [LARGE SCALE GENOMIC DNA]</scope>
    <source>
        <strain evidence="2 3">MWE-103</strain>
    </source>
</reference>
<name>A0ABS3W5B2_9BACL</name>
<sequence>MVRGGVIFIRITTWTALTAAFLVVQTGLGITATANAESAGIDNMTKYRVYQNDKALQEFSSAAGAIAYARSFAYSHVEKTADRLWIWDDFPRYKVYANGFSTAACEFKTLAEAQAFAAKQPFSQIRDLEKPGWVSAVYADYRMYQGDRTLPNWSFATLAEAKKAAAAYGNVHIIELSSNQWVWDNLSDAQEREQRDQTPVYEVHVNGGPSGALKYGFLLDAIRASAKVPGSTVSNSATNAVVYSNIPAFAVLQNGKPVKAYYGLAQALSLAKRLPGAVIESEGREWWTNVPYLTVRQSGKPLRSFHTLKAAAAYAARFRDSAVVAADGRTLWSNAKELVYLGWNGTQTTQTVLSQVRPTQGLDYDAPNWFELGSADGTMIDDSDPGLVKTLRGAGTKLTPIVHNQNDKTLTSAFLRNPEGQSRFIASLVKKLSALGAAGVNLDFEMVDGADKMLYTSFVRDLTEAAHRNKLTVSIDLPRGDVKWDIYSAYDRAKLGEIVDTVVIMAYDQHWRGSEEAGSVAQLPWAEQGIKNYLAYGVPASKLMLGIPFYVRDWTLDADGKLLSSKAITMAALPGLIKREHAAGVYDSAANQVKYTYEQDGHQHVFWAETPDTVKARVDLVKKYGLAGIAAWRLGYESPDMWTMLLRQK</sequence>
<evidence type="ECO:0000313" key="2">
    <source>
        <dbReference type="EMBL" id="MBO7743507.1"/>
    </source>
</evidence>
<dbReference type="PROSITE" id="PS51910">
    <property type="entry name" value="GH18_2"/>
    <property type="match status" value="1"/>
</dbReference>
<proteinExistence type="predicted"/>
<dbReference type="Gene3D" id="3.20.20.80">
    <property type="entry name" value="Glycosidases"/>
    <property type="match status" value="1"/>
</dbReference>
<evidence type="ECO:0000259" key="1">
    <source>
        <dbReference type="PROSITE" id="PS51910"/>
    </source>
</evidence>
<feature type="domain" description="GH18" evidence="1">
    <location>
        <begin position="335"/>
        <end position="649"/>
    </location>
</feature>
<comment type="caution">
    <text evidence="2">The sequence shown here is derived from an EMBL/GenBank/DDBJ whole genome shotgun (WGS) entry which is preliminary data.</text>
</comment>
<dbReference type="SUPFAM" id="SSF51445">
    <property type="entry name" value="(Trans)glycosidases"/>
    <property type="match status" value="1"/>
</dbReference>
<dbReference type="PANTHER" id="PTHR46066:SF2">
    <property type="entry name" value="CHITINASE DOMAIN-CONTAINING PROTEIN 1"/>
    <property type="match status" value="1"/>
</dbReference>
<dbReference type="InterPro" id="IPR017853">
    <property type="entry name" value="GH"/>
</dbReference>